<feature type="non-terminal residue" evidence="1">
    <location>
        <position position="57"/>
    </location>
</feature>
<protein>
    <submittedName>
        <fullName evidence="1">Uncharacterized protein</fullName>
    </submittedName>
</protein>
<dbReference type="EMBL" id="CAXIEN010000008">
    <property type="protein sequence ID" value="CAL1263294.1"/>
    <property type="molecule type" value="Genomic_DNA"/>
</dbReference>
<proteinExistence type="predicted"/>
<dbReference type="Proteomes" id="UP001497382">
    <property type="component" value="Unassembled WGS sequence"/>
</dbReference>
<name>A0AAV1YZ55_9ARAC</name>
<organism evidence="1 2">
    <name type="scientific">Larinioides sclopetarius</name>
    <dbReference type="NCBI Taxonomy" id="280406"/>
    <lineage>
        <taxon>Eukaryota</taxon>
        <taxon>Metazoa</taxon>
        <taxon>Ecdysozoa</taxon>
        <taxon>Arthropoda</taxon>
        <taxon>Chelicerata</taxon>
        <taxon>Arachnida</taxon>
        <taxon>Araneae</taxon>
        <taxon>Araneomorphae</taxon>
        <taxon>Entelegynae</taxon>
        <taxon>Araneoidea</taxon>
        <taxon>Araneidae</taxon>
        <taxon>Larinioides</taxon>
    </lineage>
</organism>
<gene>
    <name evidence="1" type="ORF">LARSCL_LOCUS1422</name>
</gene>
<evidence type="ECO:0000313" key="2">
    <source>
        <dbReference type="Proteomes" id="UP001497382"/>
    </source>
</evidence>
<dbReference type="AlphaFoldDB" id="A0AAV1YZ55"/>
<keyword evidence="2" id="KW-1185">Reference proteome</keyword>
<evidence type="ECO:0000313" key="1">
    <source>
        <dbReference type="EMBL" id="CAL1263294.1"/>
    </source>
</evidence>
<comment type="caution">
    <text evidence="1">The sequence shown here is derived from an EMBL/GenBank/DDBJ whole genome shotgun (WGS) entry which is preliminary data.</text>
</comment>
<reference evidence="1 2" key="1">
    <citation type="submission" date="2024-04" db="EMBL/GenBank/DDBJ databases">
        <authorList>
            <person name="Rising A."/>
            <person name="Reimegard J."/>
            <person name="Sonavane S."/>
            <person name="Akerstrom W."/>
            <person name="Nylinder S."/>
            <person name="Hedman E."/>
            <person name="Kallberg Y."/>
        </authorList>
    </citation>
    <scope>NUCLEOTIDE SEQUENCE [LARGE SCALE GENOMIC DNA]</scope>
</reference>
<sequence>MRHTAYDDFNSSRNISISLHFYSKESKKGKPLTAVPQISIPETINYRDRWRMLQRMM</sequence>
<accession>A0AAV1YZ55</accession>